<evidence type="ECO:0000313" key="14">
    <source>
        <dbReference type="Proteomes" id="UP000008922"/>
    </source>
</evidence>
<keyword evidence="10" id="KW-0804">Transcription</keyword>
<dbReference type="Proteomes" id="UP000008922">
    <property type="component" value="Chromosome"/>
</dbReference>
<keyword evidence="9" id="KW-0238">DNA-binding</keyword>
<dbReference type="InterPro" id="IPR002481">
    <property type="entry name" value="FUR"/>
</dbReference>
<evidence type="ECO:0000256" key="11">
    <source>
        <dbReference type="PIRSR" id="PIRSR602481-1"/>
    </source>
</evidence>
<evidence type="ECO:0000256" key="12">
    <source>
        <dbReference type="PIRSR" id="PIRSR602481-2"/>
    </source>
</evidence>
<evidence type="ECO:0000256" key="3">
    <source>
        <dbReference type="ARBA" id="ARBA00011738"/>
    </source>
</evidence>
<keyword evidence="14" id="KW-1185">Reference proteome</keyword>
<keyword evidence="4" id="KW-0963">Cytoplasm</keyword>
<dbReference type="InParanoid" id="E8MXP0"/>
<evidence type="ECO:0000256" key="7">
    <source>
        <dbReference type="ARBA" id="ARBA00022833"/>
    </source>
</evidence>
<evidence type="ECO:0000256" key="4">
    <source>
        <dbReference type="ARBA" id="ARBA00022490"/>
    </source>
</evidence>
<accession>E8MXP0</accession>
<dbReference type="GO" id="GO:0045892">
    <property type="term" value="P:negative regulation of DNA-templated transcription"/>
    <property type="evidence" value="ECO:0007669"/>
    <property type="project" value="TreeGrafter"/>
</dbReference>
<sequence length="147" mass="16648">MEHSASDLPSQWLQALQNDGCRITHARRAIVNLLIQSDRALGPIEIYDLARKEYSALGLVTVYRTLEKLEELGLIQRVHMPDGCHRYLKSAQGHEHLLLCTKCGKTVTFRGDDLNQLNLNVSQKTGFVIHDHWLQLFGLCPKCQGNT</sequence>
<dbReference type="PANTHER" id="PTHR33202:SF2">
    <property type="entry name" value="FERRIC UPTAKE REGULATION PROTEIN"/>
    <property type="match status" value="1"/>
</dbReference>
<dbReference type="CDD" id="cd07153">
    <property type="entry name" value="Fur_like"/>
    <property type="match status" value="1"/>
</dbReference>
<dbReference type="KEGG" id="atm:ANT_20950"/>
<dbReference type="GO" id="GO:0008270">
    <property type="term" value="F:zinc ion binding"/>
    <property type="evidence" value="ECO:0007669"/>
    <property type="project" value="TreeGrafter"/>
</dbReference>
<dbReference type="AlphaFoldDB" id="E8MXP0"/>
<feature type="binding site" evidence="11">
    <location>
        <position position="143"/>
    </location>
    <ligand>
        <name>Zn(2+)</name>
        <dbReference type="ChEBI" id="CHEBI:29105"/>
    </ligand>
</feature>
<evidence type="ECO:0000256" key="1">
    <source>
        <dbReference type="ARBA" id="ARBA00004496"/>
    </source>
</evidence>
<comment type="cofactor">
    <cofactor evidence="12">
        <name>Mn(2+)</name>
        <dbReference type="ChEBI" id="CHEBI:29035"/>
    </cofactor>
    <cofactor evidence="12">
        <name>Fe(2+)</name>
        <dbReference type="ChEBI" id="CHEBI:29033"/>
    </cofactor>
    <text evidence="12">Binds 1 Mn(2+) or Fe(2+) ion per subunit.</text>
</comment>
<evidence type="ECO:0000256" key="2">
    <source>
        <dbReference type="ARBA" id="ARBA00007957"/>
    </source>
</evidence>
<comment type="subunit">
    <text evidence="3">Homodimer.</text>
</comment>
<reference evidence="13 14" key="1">
    <citation type="submission" date="2010-12" db="EMBL/GenBank/DDBJ databases">
        <title>Whole genome sequence of Anaerolinea thermophila UNI-1.</title>
        <authorList>
            <person name="Narita-Yamada S."/>
            <person name="Kishi E."/>
            <person name="Watanabe Y."/>
            <person name="Takasaki K."/>
            <person name="Ankai A."/>
            <person name="Oguchi A."/>
            <person name="Fukui S."/>
            <person name="Takahashi M."/>
            <person name="Yashiro I."/>
            <person name="Hosoyama A."/>
            <person name="Sekiguchi Y."/>
            <person name="Hanada S."/>
            <person name="Fujita N."/>
        </authorList>
    </citation>
    <scope>NUCLEOTIDE SEQUENCE [LARGE SCALE GENOMIC DNA]</scope>
    <source>
        <strain evidence="14">DSM 14523 / JCM 11388 / NBRC 100420 / UNI-1</strain>
    </source>
</reference>
<dbReference type="InterPro" id="IPR043135">
    <property type="entry name" value="Fur_C"/>
</dbReference>
<dbReference type="GO" id="GO:0000976">
    <property type="term" value="F:transcription cis-regulatory region binding"/>
    <property type="evidence" value="ECO:0007669"/>
    <property type="project" value="TreeGrafter"/>
</dbReference>
<keyword evidence="8" id="KW-0805">Transcription regulation</keyword>
<proteinExistence type="inferred from homology"/>
<dbReference type="STRING" id="926569.ANT_20950"/>
<evidence type="ECO:0000256" key="10">
    <source>
        <dbReference type="ARBA" id="ARBA00023163"/>
    </source>
</evidence>
<name>E8MXP0_ANATU</name>
<evidence type="ECO:0000256" key="8">
    <source>
        <dbReference type="ARBA" id="ARBA00023015"/>
    </source>
</evidence>
<feature type="binding site" evidence="11">
    <location>
        <position position="140"/>
    </location>
    <ligand>
        <name>Zn(2+)</name>
        <dbReference type="ChEBI" id="CHEBI:29105"/>
    </ligand>
</feature>
<feature type="binding site" evidence="11">
    <location>
        <position position="103"/>
    </location>
    <ligand>
        <name>Zn(2+)</name>
        <dbReference type="ChEBI" id="CHEBI:29105"/>
    </ligand>
</feature>
<dbReference type="GO" id="GO:0003700">
    <property type="term" value="F:DNA-binding transcription factor activity"/>
    <property type="evidence" value="ECO:0007669"/>
    <property type="project" value="InterPro"/>
</dbReference>
<dbReference type="eggNOG" id="COG0735">
    <property type="taxonomic scope" value="Bacteria"/>
</dbReference>
<evidence type="ECO:0000256" key="9">
    <source>
        <dbReference type="ARBA" id="ARBA00023125"/>
    </source>
</evidence>
<dbReference type="GO" id="GO:1900376">
    <property type="term" value="P:regulation of secondary metabolite biosynthetic process"/>
    <property type="evidence" value="ECO:0007669"/>
    <property type="project" value="TreeGrafter"/>
</dbReference>
<dbReference type="Gene3D" id="3.30.1490.190">
    <property type="match status" value="1"/>
</dbReference>
<protein>
    <submittedName>
        <fullName evidence="13">Fur family transcriptional regulator</fullName>
    </submittedName>
</protein>
<evidence type="ECO:0000256" key="6">
    <source>
        <dbReference type="ARBA" id="ARBA00022723"/>
    </source>
</evidence>
<keyword evidence="5" id="KW-0678">Repressor</keyword>
<dbReference type="HOGENOM" id="CLU_096072_5_0_0"/>
<comment type="cofactor">
    <cofactor evidence="11">
        <name>Zn(2+)</name>
        <dbReference type="ChEBI" id="CHEBI:29105"/>
    </cofactor>
    <text evidence="11">Binds 1 zinc ion per subunit.</text>
</comment>
<gene>
    <name evidence="13" type="ordered locus">ANT_20950</name>
</gene>
<dbReference type="Gene3D" id="1.10.10.10">
    <property type="entry name" value="Winged helix-like DNA-binding domain superfamily/Winged helix DNA-binding domain"/>
    <property type="match status" value="1"/>
</dbReference>
<dbReference type="PANTHER" id="PTHR33202">
    <property type="entry name" value="ZINC UPTAKE REGULATION PROTEIN"/>
    <property type="match status" value="1"/>
</dbReference>
<dbReference type="InterPro" id="IPR036388">
    <property type="entry name" value="WH-like_DNA-bd_sf"/>
</dbReference>
<feature type="binding site" evidence="11">
    <location>
        <position position="100"/>
    </location>
    <ligand>
        <name>Zn(2+)</name>
        <dbReference type="ChEBI" id="CHEBI:29105"/>
    </ligand>
</feature>
<keyword evidence="6 11" id="KW-0479">Metal-binding</keyword>
<evidence type="ECO:0000256" key="5">
    <source>
        <dbReference type="ARBA" id="ARBA00022491"/>
    </source>
</evidence>
<dbReference type="InterPro" id="IPR036390">
    <property type="entry name" value="WH_DNA-bd_sf"/>
</dbReference>
<evidence type="ECO:0000313" key="13">
    <source>
        <dbReference type="EMBL" id="BAJ64121.1"/>
    </source>
</evidence>
<feature type="binding site" evidence="12">
    <location>
        <position position="132"/>
    </location>
    <ligand>
        <name>Fe cation</name>
        <dbReference type="ChEBI" id="CHEBI:24875"/>
    </ligand>
</feature>
<comment type="similarity">
    <text evidence="2">Belongs to the Fur family.</text>
</comment>
<organism evidence="13 14">
    <name type="scientific">Anaerolinea thermophila (strain DSM 14523 / JCM 11388 / NBRC 100420 / UNI-1)</name>
    <dbReference type="NCBI Taxonomy" id="926569"/>
    <lineage>
        <taxon>Bacteria</taxon>
        <taxon>Bacillati</taxon>
        <taxon>Chloroflexota</taxon>
        <taxon>Anaerolineae</taxon>
        <taxon>Anaerolineales</taxon>
        <taxon>Anaerolineaceae</taxon>
        <taxon>Anaerolinea</taxon>
    </lineage>
</organism>
<keyword evidence="7 11" id="KW-0862">Zinc</keyword>
<comment type="subcellular location">
    <subcellularLocation>
        <location evidence="1">Cytoplasm</location>
    </subcellularLocation>
</comment>
<dbReference type="Pfam" id="PF01475">
    <property type="entry name" value="FUR"/>
    <property type="match status" value="1"/>
</dbReference>
<dbReference type="SUPFAM" id="SSF46785">
    <property type="entry name" value="Winged helix' DNA-binding domain"/>
    <property type="match status" value="1"/>
</dbReference>
<dbReference type="GO" id="GO:0005829">
    <property type="term" value="C:cytosol"/>
    <property type="evidence" value="ECO:0007669"/>
    <property type="project" value="TreeGrafter"/>
</dbReference>
<keyword evidence="12" id="KW-0408">Iron</keyword>
<dbReference type="EMBL" id="AP012029">
    <property type="protein sequence ID" value="BAJ64121.1"/>
    <property type="molecule type" value="Genomic_DNA"/>
</dbReference>